<feature type="transmembrane region" description="Helical" evidence="6">
    <location>
        <begin position="582"/>
        <end position="600"/>
    </location>
</feature>
<evidence type="ECO:0000259" key="8">
    <source>
        <dbReference type="PROSITE" id="PS50261"/>
    </source>
</evidence>
<keyword evidence="2 6" id="KW-0812">Transmembrane</keyword>
<dbReference type="AlphaFoldDB" id="F2U194"/>
<feature type="domain" description="GAIN-B" evidence="7">
    <location>
        <begin position="230"/>
        <end position="374"/>
    </location>
</feature>
<evidence type="ECO:0000313" key="10">
    <source>
        <dbReference type="Proteomes" id="UP000007799"/>
    </source>
</evidence>
<feature type="domain" description="G-protein coupled receptors family 2 profile 2" evidence="8">
    <location>
        <begin position="388"/>
        <end position="626"/>
    </location>
</feature>
<dbReference type="GeneID" id="16077191"/>
<organism evidence="9 10">
    <name type="scientific">Salpingoeca rosetta (strain ATCC 50818 / BSB-021)</name>
    <dbReference type="NCBI Taxonomy" id="946362"/>
    <lineage>
        <taxon>Eukaryota</taxon>
        <taxon>Choanoflagellata</taxon>
        <taxon>Craspedida</taxon>
        <taxon>Salpingoecidae</taxon>
        <taxon>Salpingoeca</taxon>
    </lineage>
</organism>
<dbReference type="InterPro" id="IPR046338">
    <property type="entry name" value="GAIN_dom_sf"/>
</dbReference>
<dbReference type="PROSITE" id="PS50261">
    <property type="entry name" value="G_PROTEIN_RECEP_F2_4"/>
    <property type="match status" value="1"/>
</dbReference>
<evidence type="ECO:0000256" key="5">
    <source>
        <dbReference type="ARBA" id="ARBA00023157"/>
    </source>
</evidence>
<keyword evidence="3 6" id="KW-1133">Transmembrane helix</keyword>
<dbReference type="Proteomes" id="UP000007799">
    <property type="component" value="Unassembled WGS sequence"/>
</dbReference>
<evidence type="ECO:0000256" key="4">
    <source>
        <dbReference type="ARBA" id="ARBA00023136"/>
    </source>
</evidence>
<name>F2U194_SALR5</name>
<feature type="transmembrane region" description="Helical" evidence="6">
    <location>
        <begin position="453"/>
        <end position="477"/>
    </location>
</feature>
<dbReference type="PANTHER" id="PTHR12011:SF347">
    <property type="entry name" value="FI21270P1-RELATED"/>
    <property type="match status" value="1"/>
</dbReference>
<keyword evidence="5" id="KW-1015">Disulfide bond</keyword>
<dbReference type="GO" id="GO:0005886">
    <property type="term" value="C:plasma membrane"/>
    <property type="evidence" value="ECO:0007669"/>
    <property type="project" value="TreeGrafter"/>
</dbReference>
<evidence type="ECO:0000256" key="6">
    <source>
        <dbReference type="SAM" id="Phobius"/>
    </source>
</evidence>
<comment type="subcellular location">
    <subcellularLocation>
        <location evidence="1">Membrane</location>
        <topology evidence="1">Multi-pass membrane protein</topology>
    </subcellularLocation>
</comment>
<evidence type="ECO:0008006" key="11">
    <source>
        <dbReference type="Google" id="ProtNLM"/>
    </source>
</evidence>
<evidence type="ECO:0000259" key="7">
    <source>
        <dbReference type="PROSITE" id="PS50221"/>
    </source>
</evidence>
<dbReference type="RefSeq" id="XP_004996600.1">
    <property type="nucleotide sequence ID" value="XM_004996543.1"/>
</dbReference>
<dbReference type="STRING" id="946362.F2U194"/>
<dbReference type="PANTHER" id="PTHR12011">
    <property type="entry name" value="ADHESION G-PROTEIN COUPLED RECEPTOR"/>
    <property type="match status" value="1"/>
</dbReference>
<sequence>MSGPAAPLCCLYADVSGATGLLWAPAACGLHVQACPGSLGDVTRECTINGWADDEDTSTCLHLTLANIVQNLLKADSITLQTVLEFLEQARALVLKPAALGSIDWENIIFGSSHIAANVGGLSPADHHRFLDVLDGLLTATAADTVNAGAINATATLRATLLDAFDAACADALTYSNGTFDHTTVLFAHRTQHIVLECHIVALNQDGDVLWQPSYPTAEPFLRLPSHFLSDLHTHVRRYSASSSAFSTSFRSYSRSSSNSLASGTSPSGVTSVLLQLTSLPSSAFISRRVNTSLPVLGVKVPGLASDFTRGDGVAFKVTGQAAAQPARAVCAWWSEDKWSTLGCDTTIDIDNTILCNCESLGMYGVLATSNVEVHAQVDASTNDALVPDLWTFVFLSLALVMNISVLAAFLFVRKYSDSPRRFIAVQVTISQLVLTIAVLAAITKAFNGACSFFGPAVLCAFFTQFVWQVVALRFVYIVGGLRSNGSAPSSTSMLTTGWGPGLLLLIIFVAIEYGTGGSVDQSIGDHVCWLKGSLVLGLAHLPTTIVLVTCLGFLVAMWLLDGTLYDPARNLTSLKPSIWPSFAYFCLTTLTWVTMLWAFEAQQENALTLMAFIWLLTSVFFTVMQLTVAKNELTQHKDVEFVSVSHEREMRRSQKLAALESRADQVYRQQLVREAVRERYLGVHNYSRADLFACIYMQVG</sequence>
<gene>
    <name evidence="9" type="ORF">PTSG_02116</name>
</gene>
<feature type="transmembrane region" description="Helical" evidence="6">
    <location>
        <begin position="424"/>
        <end position="447"/>
    </location>
</feature>
<feature type="transmembrane region" description="Helical" evidence="6">
    <location>
        <begin position="390"/>
        <end position="412"/>
    </location>
</feature>
<proteinExistence type="predicted"/>
<dbReference type="GO" id="GO:0004888">
    <property type="term" value="F:transmembrane signaling receptor activity"/>
    <property type="evidence" value="ECO:0007669"/>
    <property type="project" value="InterPro"/>
</dbReference>
<accession>F2U194</accession>
<dbReference type="PROSITE" id="PS50221">
    <property type="entry name" value="GAIN_B"/>
    <property type="match status" value="1"/>
</dbReference>
<dbReference type="EMBL" id="GL832959">
    <property type="protein sequence ID" value="EGD81396.1"/>
    <property type="molecule type" value="Genomic_DNA"/>
</dbReference>
<keyword evidence="4 6" id="KW-0472">Membrane</keyword>
<dbReference type="InterPro" id="IPR017981">
    <property type="entry name" value="GPCR_2-like_7TM"/>
</dbReference>
<feature type="transmembrane region" description="Helical" evidence="6">
    <location>
        <begin position="606"/>
        <end position="629"/>
    </location>
</feature>
<protein>
    <recommendedName>
        <fullName evidence="11">GPS domain-containing protein</fullName>
    </recommendedName>
</protein>
<evidence type="ECO:0000256" key="2">
    <source>
        <dbReference type="ARBA" id="ARBA00022692"/>
    </source>
</evidence>
<dbReference type="GO" id="GO:0007166">
    <property type="term" value="P:cell surface receptor signaling pathway"/>
    <property type="evidence" value="ECO:0007669"/>
    <property type="project" value="InterPro"/>
</dbReference>
<dbReference type="KEGG" id="sre:PTSG_02116"/>
<feature type="transmembrane region" description="Helical" evidence="6">
    <location>
        <begin position="498"/>
        <end position="515"/>
    </location>
</feature>
<dbReference type="InParanoid" id="F2U194"/>
<feature type="transmembrane region" description="Helical" evidence="6">
    <location>
        <begin position="535"/>
        <end position="561"/>
    </location>
</feature>
<reference evidence="9" key="1">
    <citation type="submission" date="2009-08" db="EMBL/GenBank/DDBJ databases">
        <title>Annotation of Salpingoeca rosetta.</title>
        <authorList>
            <consortium name="The Broad Institute Genome Sequencing Platform"/>
            <person name="Russ C."/>
            <person name="Cuomo C."/>
            <person name="Burger G."/>
            <person name="Gray M.W."/>
            <person name="Holland P.W.H."/>
            <person name="King N."/>
            <person name="Lang F.B.F."/>
            <person name="Roger A.J."/>
            <person name="Ruiz-Trillo I."/>
            <person name="Young S.K."/>
            <person name="Zeng Q."/>
            <person name="Gargeya S."/>
            <person name="Alvarado L."/>
            <person name="Berlin A."/>
            <person name="Chapman S.B."/>
            <person name="Chen Z."/>
            <person name="Freedman E."/>
            <person name="Gellesch M."/>
            <person name="Goldberg J."/>
            <person name="Griggs A."/>
            <person name="Gujja S."/>
            <person name="Heilman E."/>
            <person name="Heiman D."/>
            <person name="Howarth C."/>
            <person name="Mehta T."/>
            <person name="Neiman D."/>
            <person name="Pearson M."/>
            <person name="Roberts A."/>
            <person name="Saif S."/>
            <person name="Shea T."/>
            <person name="Shenoy N."/>
            <person name="Sisk P."/>
            <person name="Stolte C."/>
            <person name="Sykes S."/>
            <person name="White J."/>
            <person name="Yandava C."/>
            <person name="Haas B."/>
            <person name="Nusbaum C."/>
            <person name="Birren B."/>
        </authorList>
    </citation>
    <scope>NUCLEOTIDE SEQUENCE</scope>
    <source>
        <strain evidence="9">ATCC 50818</strain>
    </source>
</reference>
<evidence type="ECO:0000256" key="1">
    <source>
        <dbReference type="ARBA" id="ARBA00004141"/>
    </source>
</evidence>
<keyword evidence="10" id="KW-1185">Reference proteome</keyword>
<dbReference type="InterPro" id="IPR057244">
    <property type="entry name" value="GAIN_B"/>
</dbReference>
<evidence type="ECO:0000256" key="3">
    <source>
        <dbReference type="ARBA" id="ARBA00022989"/>
    </source>
</evidence>
<dbReference type="Gene3D" id="2.60.220.50">
    <property type="match status" value="1"/>
</dbReference>
<evidence type="ECO:0000313" key="9">
    <source>
        <dbReference type="EMBL" id="EGD81396.1"/>
    </source>
</evidence>